<feature type="transmembrane region" description="Helical" evidence="1">
    <location>
        <begin position="104"/>
        <end position="126"/>
    </location>
</feature>
<evidence type="ECO:0008006" key="4">
    <source>
        <dbReference type="Google" id="ProtNLM"/>
    </source>
</evidence>
<evidence type="ECO:0000313" key="3">
    <source>
        <dbReference type="Proteomes" id="UP001498771"/>
    </source>
</evidence>
<proteinExistence type="predicted"/>
<evidence type="ECO:0000256" key="1">
    <source>
        <dbReference type="SAM" id="Phobius"/>
    </source>
</evidence>
<comment type="caution">
    <text evidence="2">The sequence shown here is derived from an EMBL/GenBank/DDBJ whole genome shotgun (WGS) entry which is preliminary data.</text>
</comment>
<protein>
    <recommendedName>
        <fullName evidence="4">DUF202 domain-containing protein</fullName>
    </recommendedName>
</protein>
<organism evidence="2 3">
    <name type="scientific">Myxozyma melibiosi</name>
    <dbReference type="NCBI Taxonomy" id="54550"/>
    <lineage>
        <taxon>Eukaryota</taxon>
        <taxon>Fungi</taxon>
        <taxon>Dikarya</taxon>
        <taxon>Ascomycota</taxon>
        <taxon>Saccharomycotina</taxon>
        <taxon>Lipomycetes</taxon>
        <taxon>Lipomycetales</taxon>
        <taxon>Lipomycetaceae</taxon>
        <taxon>Myxozyma</taxon>
    </lineage>
</organism>
<dbReference type="EMBL" id="JBBJBU010000001">
    <property type="protein sequence ID" value="KAK7207423.1"/>
    <property type="molecule type" value="Genomic_DNA"/>
</dbReference>
<feature type="transmembrane region" description="Helical" evidence="1">
    <location>
        <begin position="67"/>
        <end position="84"/>
    </location>
</feature>
<accession>A0ABR1FEF7</accession>
<dbReference type="PANTHER" id="PTHR38646:SF1">
    <property type="entry name" value="DUF202 DOMAIN-CONTAINING PROTEIN"/>
    <property type="match status" value="1"/>
</dbReference>
<keyword evidence="1" id="KW-1133">Transmembrane helix</keyword>
<name>A0ABR1FEF7_9ASCO</name>
<dbReference type="RefSeq" id="XP_064770456.1">
    <property type="nucleotide sequence ID" value="XM_064913897.1"/>
</dbReference>
<sequence length="134" mass="15263">MSTAFHTPDETLVNDTEDQNLKRAEDFILTDNTEIIEIRTYEGAYMRTAMLELTMGLSILRLFDIEFYPIGAWFSAIALSFMFIGLGRRISSNKFLMRTKPAKYFLTSGTPVFLTSIAVTVGYIALIPEVFRLQ</sequence>
<dbReference type="Proteomes" id="UP001498771">
    <property type="component" value="Unassembled WGS sequence"/>
</dbReference>
<reference evidence="2 3" key="1">
    <citation type="submission" date="2024-03" db="EMBL/GenBank/DDBJ databases">
        <title>Genome-scale model development and genomic sequencing of the oleaginous clade Lipomyces.</title>
        <authorList>
            <consortium name="Lawrence Berkeley National Laboratory"/>
            <person name="Czajka J.J."/>
            <person name="Han Y."/>
            <person name="Kim J."/>
            <person name="Mondo S.J."/>
            <person name="Hofstad B.A."/>
            <person name="Robles A."/>
            <person name="Haridas S."/>
            <person name="Riley R."/>
            <person name="LaButti K."/>
            <person name="Pangilinan J."/>
            <person name="Andreopoulos W."/>
            <person name="Lipzen A."/>
            <person name="Yan J."/>
            <person name="Wang M."/>
            <person name="Ng V."/>
            <person name="Grigoriev I.V."/>
            <person name="Spatafora J.W."/>
            <person name="Magnuson J.K."/>
            <person name="Baker S.E."/>
            <person name="Pomraning K.R."/>
        </authorList>
    </citation>
    <scope>NUCLEOTIDE SEQUENCE [LARGE SCALE GENOMIC DNA]</scope>
    <source>
        <strain evidence="2 3">Phaff 52-87</strain>
    </source>
</reference>
<dbReference type="GeneID" id="90039409"/>
<gene>
    <name evidence="2" type="ORF">BZA70DRAFT_286780</name>
</gene>
<keyword evidence="1" id="KW-0472">Membrane</keyword>
<evidence type="ECO:0000313" key="2">
    <source>
        <dbReference type="EMBL" id="KAK7207423.1"/>
    </source>
</evidence>
<keyword evidence="1" id="KW-0812">Transmembrane</keyword>
<dbReference type="PANTHER" id="PTHR38646">
    <property type="entry name" value="YALI0F00814P"/>
    <property type="match status" value="1"/>
</dbReference>
<keyword evidence="3" id="KW-1185">Reference proteome</keyword>